<dbReference type="SUPFAM" id="SSF48452">
    <property type="entry name" value="TPR-like"/>
    <property type="match status" value="1"/>
</dbReference>
<sequence length="404" mass="47153">MIALQEYVDFAVEYSQTKFWLDIQQARRLLRYDGAANQALPIYKACLNENLTRLYDEQSASRISPHQDAYALNWYVIYLAEYFHVQEGEWHVWMKLSAPLFQPDIFDKLSLESQSFLVSTRGWAQIKQRGQQTNLRTVIAEQEAYLDRLPARSVEAALHHILLGYVTQQMRQKGRSLYHHHMSLDILTLKDEPFYYLRAREAYASTLYFLRASPAEAYEAIREYEAIKSIAQGLNNGDDIREQDYNIGWAKAELDAIPKQEALRSFQEGYLRASKFPERIYQKAMYAYGQSFVYVHLGELEAAYTLLKEAVLIFASLGSELKLAMCLQLQATVCQLLGQIDTASEHARNGLYHMKFSDNKTQLYHLHRRLVILYAKEHAFHLMIYHLLQLYRLNILIGKPFTFF</sequence>
<protein>
    <submittedName>
        <fullName evidence="1">Uncharacterized protein</fullName>
    </submittedName>
</protein>
<reference evidence="1 2" key="1">
    <citation type="submission" date="2020-02" db="EMBL/GenBank/DDBJ databases">
        <authorList>
            <person name="Zheng R.K."/>
            <person name="Sun C.M."/>
        </authorList>
    </citation>
    <scope>NUCLEOTIDE SEQUENCE [LARGE SCALE GENOMIC DNA]</scope>
    <source>
        <strain evidence="2">rifampicinis</strain>
    </source>
</reference>
<dbReference type="Proteomes" id="UP000594468">
    <property type="component" value="Chromosome"/>
</dbReference>
<keyword evidence="2" id="KW-1185">Reference proteome</keyword>
<gene>
    <name evidence="1" type="ORF">G4Y79_05670</name>
</gene>
<proteinExistence type="predicted"/>
<dbReference type="AlphaFoldDB" id="A0A7S8EBH3"/>
<dbReference type="EMBL" id="CP062983">
    <property type="protein sequence ID" value="QPC83867.1"/>
    <property type="molecule type" value="Genomic_DNA"/>
</dbReference>
<accession>A0A7S8EBH3</accession>
<dbReference type="InterPro" id="IPR011990">
    <property type="entry name" value="TPR-like_helical_dom_sf"/>
</dbReference>
<evidence type="ECO:0000313" key="2">
    <source>
        <dbReference type="Proteomes" id="UP000594468"/>
    </source>
</evidence>
<evidence type="ECO:0000313" key="1">
    <source>
        <dbReference type="EMBL" id="QPC83867.1"/>
    </source>
</evidence>
<organism evidence="1 2">
    <name type="scientific">Phototrophicus methaneseepsis</name>
    <dbReference type="NCBI Taxonomy" id="2710758"/>
    <lineage>
        <taxon>Bacteria</taxon>
        <taxon>Bacillati</taxon>
        <taxon>Chloroflexota</taxon>
        <taxon>Candidatus Thermofontia</taxon>
        <taxon>Phototrophicales</taxon>
        <taxon>Phototrophicaceae</taxon>
        <taxon>Phototrophicus</taxon>
    </lineage>
</organism>
<name>A0A7S8EBH3_9CHLR</name>
<dbReference type="RefSeq" id="WP_195171931.1">
    <property type="nucleotide sequence ID" value="NZ_CP062983.1"/>
</dbReference>
<dbReference type="Gene3D" id="1.25.40.10">
    <property type="entry name" value="Tetratricopeptide repeat domain"/>
    <property type="match status" value="1"/>
</dbReference>
<dbReference type="KEGG" id="pmet:G4Y79_05670"/>